<name>A0A8H8BVY9_9HELO</name>
<evidence type="ECO:0000259" key="3">
    <source>
        <dbReference type="Pfam" id="PF24476"/>
    </source>
</evidence>
<evidence type="ECO:0000313" key="5">
    <source>
        <dbReference type="Proteomes" id="UP000664132"/>
    </source>
</evidence>
<dbReference type="EMBL" id="JAFJYH010000008">
    <property type="protein sequence ID" value="KAG4425739.1"/>
    <property type="molecule type" value="Genomic_DNA"/>
</dbReference>
<evidence type="ECO:0000256" key="2">
    <source>
        <dbReference type="SAM" id="SignalP"/>
    </source>
</evidence>
<keyword evidence="2" id="KW-0732">Signal</keyword>
<dbReference type="OrthoDB" id="3565018at2759"/>
<feature type="compositionally biased region" description="Polar residues" evidence="1">
    <location>
        <begin position="372"/>
        <end position="388"/>
    </location>
</feature>
<dbReference type="PANTHER" id="PTHR35186:SF4">
    <property type="entry name" value="PRION-INHIBITION AND PROPAGATION HELO DOMAIN-CONTAINING PROTEIN"/>
    <property type="match status" value="1"/>
</dbReference>
<evidence type="ECO:0000313" key="4">
    <source>
        <dbReference type="EMBL" id="KAG4425739.1"/>
    </source>
</evidence>
<organism evidence="4 5">
    <name type="scientific">Cadophora malorum</name>
    <dbReference type="NCBI Taxonomy" id="108018"/>
    <lineage>
        <taxon>Eukaryota</taxon>
        <taxon>Fungi</taxon>
        <taxon>Dikarya</taxon>
        <taxon>Ascomycota</taxon>
        <taxon>Pezizomycotina</taxon>
        <taxon>Leotiomycetes</taxon>
        <taxon>Helotiales</taxon>
        <taxon>Ploettnerulaceae</taxon>
        <taxon>Cadophora</taxon>
    </lineage>
</organism>
<protein>
    <recommendedName>
        <fullName evidence="3">DUF7580 domain-containing protein</fullName>
    </recommendedName>
</protein>
<feature type="region of interest" description="Disordered" evidence="1">
    <location>
        <begin position="372"/>
        <end position="391"/>
    </location>
</feature>
<evidence type="ECO:0000256" key="1">
    <source>
        <dbReference type="SAM" id="MobiDB-lite"/>
    </source>
</evidence>
<dbReference type="AlphaFoldDB" id="A0A8H8BVY9"/>
<reference evidence="4" key="1">
    <citation type="submission" date="2021-02" db="EMBL/GenBank/DDBJ databases">
        <title>Genome sequence Cadophora malorum strain M34.</title>
        <authorList>
            <person name="Stefanovic E."/>
            <person name="Vu D."/>
            <person name="Scully C."/>
            <person name="Dijksterhuis J."/>
            <person name="Roader J."/>
            <person name="Houbraken J."/>
        </authorList>
    </citation>
    <scope>NUCLEOTIDE SEQUENCE</scope>
    <source>
        <strain evidence="4">M34</strain>
    </source>
</reference>
<dbReference type="PANTHER" id="PTHR35186">
    <property type="entry name" value="ANK_REP_REGION DOMAIN-CONTAINING PROTEIN"/>
    <property type="match status" value="1"/>
</dbReference>
<dbReference type="Proteomes" id="UP000664132">
    <property type="component" value="Unassembled WGS sequence"/>
</dbReference>
<feature type="chain" id="PRO_5034915474" description="DUF7580 domain-containing protein" evidence="2">
    <location>
        <begin position="21"/>
        <end position="682"/>
    </location>
</feature>
<feature type="signal peptide" evidence="2">
    <location>
        <begin position="1"/>
        <end position="20"/>
    </location>
</feature>
<proteinExistence type="predicted"/>
<comment type="caution">
    <text evidence="4">The sequence shown here is derived from an EMBL/GenBank/DDBJ whole genome shotgun (WGS) entry which is preliminary data.</text>
</comment>
<keyword evidence="5" id="KW-1185">Reference proteome</keyword>
<feature type="domain" description="DUF7580" evidence="3">
    <location>
        <begin position="465"/>
        <end position="671"/>
    </location>
</feature>
<accession>A0A8H8BVY9</accession>
<dbReference type="Pfam" id="PF24476">
    <property type="entry name" value="DUF7580"/>
    <property type="match status" value="1"/>
</dbReference>
<sequence>MSGVEIAGFVLASLPLMISALEHYRETAEVLEDWWKIKREYTKCMRNLKYHKVAFEENLEELLLPLIADETKLQDLLKDPGCYQTLTSVCGPSWQDSMLEAMLEERMPKTYSSYLDTMEAMKETVQDLEETLGISKVHFQARVSETCASSGTLSVLAHVTSNTEFHSQRIRLAFNKKSRQKLFEIFGDQNTRLRDTLGTSDRLASLRRARVSRRSAVTNAGLWKLWDHGSLLFTLLAEACRARSCRCQTFHHANLLLQHRVVPTIDFKVIFWFKTHLGNEQVGRGPWTWQDTTIKLLEEKQPAVVTHNVPLMTPALQIPHSVISEIKPVIQPGPPRNATVISAPPANSVPKRSSSLRKAFNIKIFRRKTPLSQNKGGVATPTRSNASTCAPAAGLGTTPANTTSPVQSIPTCFETSPRAEVPFAVTANPTEDPANTQITSLCTTIATCSADRPYGCLRGNSRQYNIYPLCKANDQPQKCITLEKLLCNSSIVTLSRRQRLEIALILASSHVQLHPTPWLTSTWSKKDILFLCDRQDPTKVSTDQPYISHCFAKAIQESHGNPHSSSAQKFYAFQDSIHDLGILLLELCFGIAIDDHKMRRNMPLVDEQSLQVLNYGIAIQWVRDVVGEAGLGYSDAVTWCLHHTPESIDADGLEDRWRKDMFVKVVEPLKSCHDQLAGVRAI</sequence>
<dbReference type="InterPro" id="IPR056002">
    <property type="entry name" value="DUF7580"/>
</dbReference>
<gene>
    <name evidence="4" type="ORF">IFR04_001201</name>
</gene>